<reference evidence="1 2" key="1">
    <citation type="submission" date="2015-09" db="EMBL/GenBank/DDBJ databases">
        <authorList>
            <consortium name="Pathogen Informatics"/>
        </authorList>
    </citation>
    <scope>NUCLEOTIDE SEQUENCE [LARGE SCALE GENOMIC DNA]</scope>
    <source>
        <strain evidence="1 2">2789STDY5834855</strain>
    </source>
</reference>
<dbReference type="EMBL" id="CYZV01000024">
    <property type="protein sequence ID" value="CUO43364.1"/>
    <property type="molecule type" value="Genomic_DNA"/>
</dbReference>
<evidence type="ECO:0000313" key="1">
    <source>
        <dbReference type="EMBL" id="CUO43364.1"/>
    </source>
</evidence>
<organism evidence="1 2">
    <name type="scientific">Clostridium disporicum</name>
    <dbReference type="NCBI Taxonomy" id="84024"/>
    <lineage>
        <taxon>Bacteria</taxon>
        <taxon>Bacillati</taxon>
        <taxon>Bacillota</taxon>
        <taxon>Clostridia</taxon>
        <taxon>Eubacteriales</taxon>
        <taxon>Clostridiaceae</taxon>
        <taxon>Clostridium</taxon>
    </lineage>
</organism>
<protein>
    <submittedName>
        <fullName evidence="1">Uncharacterized protein</fullName>
    </submittedName>
</protein>
<dbReference type="AlphaFoldDB" id="A0A174EZX8"/>
<gene>
    <name evidence="1" type="ORF">ERS852470_02334</name>
</gene>
<dbReference type="OrthoDB" id="3826127at2"/>
<evidence type="ECO:0000313" key="2">
    <source>
        <dbReference type="Proteomes" id="UP000095558"/>
    </source>
</evidence>
<dbReference type="RefSeq" id="WP_055277048.1">
    <property type="nucleotide sequence ID" value="NZ_CYZV01000024.1"/>
</dbReference>
<accession>A0A174EZX8</accession>
<sequence>MILAIDPGNIESGYVYLCEDLSIVECGKILNEELLKRICNNDFYPKGEECFAIEMIASQGMAVGQSVFETCVWIGIFTEAIRKAYSTKPKYIYRKDEKMNLCNSMRAKDSNIVQALIDRFAPNTPNKGKGTKKEPGWFYGFKKDIWQAYAVAVTYHDMYLKEGLSNG</sequence>
<name>A0A174EZX8_9CLOT</name>
<dbReference type="Proteomes" id="UP000095558">
    <property type="component" value="Unassembled WGS sequence"/>
</dbReference>
<proteinExistence type="predicted"/>